<dbReference type="EMBL" id="JAPCWZ010000002">
    <property type="protein sequence ID" value="KAK8876919.1"/>
    <property type="molecule type" value="Genomic_DNA"/>
</dbReference>
<sequence length="123" mass="14593">MVVFRLLNSIRKHHLALRYAGRHLFWTAPALYGYWTLAAQTRASYQDGPLYFARAVREYLRDEKEKTSKLRQQREELRNQQQQQQQSPPQNVGDGDCCPRRQRQMDEREKMVQKINRLGACGL</sequence>
<proteinExistence type="predicted"/>
<comment type="caution">
    <text evidence="2">The sequence shown here is derived from an EMBL/GenBank/DDBJ whole genome shotgun (WGS) entry which is preliminary data.</text>
</comment>
<feature type="compositionally biased region" description="Low complexity" evidence="1">
    <location>
        <begin position="79"/>
        <end position="91"/>
    </location>
</feature>
<evidence type="ECO:0000313" key="2">
    <source>
        <dbReference type="EMBL" id="KAK8876919.1"/>
    </source>
</evidence>
<feature type="compositionally biased region" description="Basic and acidic residues" evidence="1">
    <location>
        <begin position="63"/>
        <end position="78"/>
    </location>
</feature>
<gene>
    <name evidence="2" type="ORF">PGQ11_001865</name>
</gene>
<evidence type="ECO:0000256" key="1">
    <source>
        <dbReference type="SAM" id="MobiDB-lite"/>
    </source>
</evidence>
<evidence type="ECO:0000313" key="3">
    <source>
        <dbReference type="Proteomes" id="UP001390339"/>
    </source>
</evidence>
<dbReference type="Proteomes" id="UP001390339">
    <property type="component" value="Unassembled WGS sequence"/>
</dbReference>
<accession>A0ABR2JGD9</accession>
<feature type="compositionally biased region" description="Basic and acidic residues" evidence="1">
    <location>
        <begin position="97"/>
        <end position="110"/>
    </location>
</feature>
<keyword evidence="3" id="KW-1185">Reference proteome</keyword>
<feature type="region of interest" description="Disordered" evidence="1">
    <location>
        <begin position="63"/>
        <end position="110"/>
    </location>
</feature>
<name>A0ABR2JGD9_9PEZI</name>
<protein>
    <submittedName>
        <fullName evidence="2">Uncharacterized protein</fullName>
    </submittedName>
</protein>
<reference evidence="2 3" key="1">
    <citation type="journal article" date="2024" name="IMA Fungus">
        <title>Apiospora arundinis, a panoply of carbohydrate-active enzymes and secondary metabolites.</title>
        <authorList>
            <person name="Sorensen T."/>
            <person name="Petersen C."/>
            <person name="Muurmann A.T."/>
            <person name="Christiansen J.V."/>
            <person name="Brundto M.L."/>
            <person name="Overgaard C.K."/>
            <person name="Boysen A.T."/>
            <person name="Wollenberg R.D."/>
            <person name="Larsen T.O."/>
            <person name="Sorensen J.L."/>
            <person name="Nielsen K.L."/>
            <person name="Sondergaard T.E."/>
        </authorList>
    </citation>
    <scope>NUCLEOTIDE SEQUENCE [LARGE SCALE GENOMIC DNA]</scope>
    <source>
        <strain evidence="2 3">AAU 773</strain>
    </source>
</reference>
<organism evidence="2 3">
    <name type="scientific">Apiospora arundinis</name>
    <dbReference type="NCBI Taxonomy" id="335852"/>
    <lineage>
        <taxon>Eukaryota</taxon>
        <taxon>Fungi</taxon>
        <taxon>Dikarya</taxon>
        <taxon>Ascomycota</taxon>
        <taxon>Pezizomycotina</taxon>
        <taxon>Sordariomycetes</taxon>
        <taxon>Xylariomycetidae</taxon>
        <taxon>Amphisphaeriales</taxon>
        <taxon>Apiosporaceae</taxon>
        <taxon>Apiospora</taxon>
    </lineage>
</organism>